<accession>A0A7K1SZI6</accession>
<dbReference type="AlphaFoldDB" id="A0A7K1SZI6"/>
<protein>
    <submittedName>
        <fullName evidence="3">Polysaccharide deacetylase family protein</fullName>
    </submittedName>
</protein>
<dbReference type="GO" id="GO:0005576">
    <property type="term" value="C:extracellular region"/>
    <property type="evidence" value="ECO:0007669"/>
    <property type="project" value="UniProtKB-SubCell"/>
</dbReference>
<dbReference type="PANTHER" id="PTHR34216:SF7">
    <property type="entry name" value="POLY-BETA-1,6-N-ACETYL-D-GLUCOSAMINE N-DEACETYLASE"/>
    <property type="match status" value="1"/>
</dbReference>
<dbReference type="CDD" id="cd10918">
    <property type="entry name" value="CE4_NodB_like_5s_6s"/>
    <property type="match status" value="1"/>
</dbReference>
<dbReference type="RefSeq" id="WP_157568247.1">
    <property type="nucleotide sequence ID" value="NZ_WPIK01000013.1"/>
</dbReference>
<keyword evidence="1" id="KW-0732">Signal</keyword>
<name>A0A7K1SZI6_9SPHI</name>
<evidence type="ECO:0000256" key="1">
    <source>
        <dbReference type="ARBA" id="ARBA00022729"/>
    </source>
</evidence>
<dbReference type="InterPro" id="IPR002509">
    <property type="entry name" value="NODB_dom"/>
</dbReference>
<comment type="caution">
    <text evidence="3">The sequence shown here is derived from an EMBL/GenBank/DDBJ whole genome shotgun (WGS) entry which is preliminary data.</text>
</comment>
<dbReference type="GO" id="GO:0005975">
    <property type="term" value="P:carbohydrate metabolic process"/>
    <property type="evidence" value="ECO:0007669"/>
    <property type="project" value="InterPro"/>
</dbReference>
<dbReference type="Gene3D" id="3.20.20.370">
    <property type="entry name" value="Glycoside hydrolase/deacetylase"/>
    <property type="match status" value="2"/>
</dbReference>
<dbReference type="GO" id="GO:0016810">
    <property type="term" value="F:hydrolase activity, acting on carbon-nitrogen (but not peptide) bonds"/>
    <property type="evidence" value="ECO:0007669"/>
    <property type="project" value="InterPro"/>
</dbReference>
<evidence type="ECO:0000313" key="3">
    <source>
        <dbReference type="EMBL" id="MVN22713.1"/>
    </source>
</evidence>
<evidence type="ECO:0000259" key="2">
    <source>
        <dbReference type="PROSITE" id="PS51677"/>
    </source>
</evidence>
<proteinExistence type="predicted"/>
<sequence>MRKIWVLLIIAFFGMHFSHAQSLLKKIPDKLVVLTFDDAVLSHYTFVAPLLKKYKFGATFFVCEFSDPPFADKIKYMSWEQISKLDKMGFEIGNHTQHHTHVNKLDPQHFEDELTYIETKSKQYKINKPLVSFAYPGYDVAASAIPILKDKDYLFARAGGNRPYNPEKDHPYLIPSYTTYANNKAQIMDALQQAKDGKIVVLTIHGVPDDAHPWVTTPPELFEEYLKYLQDHQYKVLALRDLANFINVKEASEKIQPDYASVMNK</sequence>
<reference evidence="3 4" key="1">
    <citation type="submission" date="2019-12" db="EMBL/GenBank/DDBJ databases">
        <title>Mucilaginibacter sp. HMF7410 genome sequencing and assembly.</title>
        <authorList>
            <person name="Kang H."/>
            <person name="Cha I."/>
            <person name="Kim H."/>
            <person name="Joh K."/>
        </authorList>
    </citation>
    <scope>NUCLEOTIDE SEQUENCE [LARGE SCALE GENOMIC DNA]</scope>
    <source>
        <strain evidence="3 4">HMF7410</strain>
    </source>
</reference>
<dbReference type="PROSITE" id="PS51677">
    <property type="entry name" value="NODB"/>
    <property type="match status" value="1"/>
</dbReference>
<keyword evidence="4" id="KW-1185">Reference proteome</keyword>
<dbReference type="InterPro" id="IPR051398">
    <property type="entry name" value="Polysacch_Deacetylase"/>
</dbReference>
<dbReference type="PANTHER" id="PTHR34216">
    <property type="match status" value="1"/>
</dbReference>
<dbReference type="Pfam" id="PF01522">
    <property type="entry name" value="Polysacc_deac_1"/>
    <property type="match status" value="1"/>
</dbReference>
<dbReference type="Proteomes" id="UP000462014">
    <property type="component" value="Unassembled WGS sequence"/>
</dbReference>
<organism evidence="3 4">
    <name type="scientific">Mucilaginibacter arboris</name>
    <dbReference type="NCBI Taxonomy" id="2682090"/>
    <lineage>
        <taxon>Bacteria</taxon>
        <taxon>Pseudomonadati</taxon>
        <taxon>Bacteroidota</taxon>
        <taxon>Sphingobacteriia</taxon>
        <taxon>Sphingobacteriales</taxon>
        <taxon>Sphingobacteriaceae</taxon>
        <taxon>Mucilaginibacter</taxon>
    </lineage>
</organism>
<dbReference type="EMBL" id="WPIK01000013">
    <property type="protein sequence ID" value="MVN22713.1"/>
    <property type="molecule type" value="Genomic_DNA"/>
</dbReference>
<feature type="domain" description="NodB homology" evidence="2">
    <location>
        <begin position="30"/>
        <end position="237"/>
    </location>
</feature>
<dbReference type="InterPro" id="IPR011330">
    <property type="entry name" value="Glyco_hydro/deAcase_b/a-brl"/>
</dbReference>
<gene>
    <name evidence="3" type="ORF">GO621_14375</name>
</gene>
<dbReference type="SUPFAM" id="SSF88713">
    <property type="entry name" value="Glycoside hydrolase/deacetylase"/>
    <property type="match status" value="1"/>
</dbReference>
<evidence type="ECO:0000313" key="4">
    <source>
        <dbReference type="Proteomes" id="UP000462014"/>
    </source>
</evidence>